<dbReference type="GO" id="GO:0004714">
    <property type="term" value="F:transmembrane receptor protein tyrosine kinase activity"/>
    <property type="evidence" value="ECO:0007669"/>
    <property type="project" value="TreeGrafter"/>
</dbReference>
<dbReference type="OrthoDB" id="5961875at2759"/>
<keyword evidence="2" id="KW-0675">Receptor</keyword>
<dbReference type="SUPFAM" id="SSF56112">
    <property type="entry name" value="Protein kinase-like (PK-like)"/>
    <property type="match status" value="1"/>
</dbReference>
<dbReference type="GO" id="GO:0005524">
    <property type="term" value="F:ATP binding"/>
    <property type="evidence" value="ECO:0007669"/>
    <property type="project" value="InterPro"/>
</dbReference>
<dbReference type="EMBL" id="CACRXK020012923">
    <property type="protein sequence ID" value="CAB4024252.1"/>
    <property type="molecule type" value="Genomic_DNA"/>
</dbReference>
<dbReference type="GO" id="GO:0007169">
    <property type="term" value="P:cell surface receptor protein tyrosine kinase signaling pathway"/>
    <property type="evidence" value="ECO:0007669"/>
    <property type="project" value="TreeGrafter"/>
</dbReference>
<protein>
    <submittedName>
        <fullName evidence="2">Tyrosine- kinase receptor Tie-1-like</fullName>
    </submittedName>
</protein>
<dbReference type="InterPro" id="IPR000719">
    <property type="entry name" value="Prot_kinase_dom"/>
</dbReference>
<dbReference type="PANTHER" id="PTHR24416:SF622">
    <property type="entry name" value="PROTEIN KINASE DOMAIN-CONTAINING PROTEIN"/>
    <property type="match status" value="1"/>
</dbReference>
<proteinExistence type="predicted"/>
<dbReference type="InterPro" id="IPR050122">
    <property type="entry name" value="RTK"/>
</dbReference>
<dbReference type="PRINTS" id="PR00109">
    <property type="entry name" value="TYRKINASE"/>
</dbReference>
<dbReference type="Pfam" id="PF07714">
    <property type="entry name" value="PK_Tyr_Ser-Thr"/>
    <property type="match status" value="1"/>
</dbReference>
<dbReference type="Gene3D" id="1.10.510.10">
    <property type="entry name" value="Transferase(Phosphotransferase) domain 1"/>
    <property type="match status" value="1"/>
</dbReference>
<organism evidence="2 3">
    <name type="scientific">Paramuricea clavata</name>
    <name type="common">Red gorgonian</name>
    <name type="synonym">Violescent sea-whip</name>
    <dbReference type="NCBI Taxonomy" id="317549"/>
    <lineage>
        <taxon>Eukaryota</taxon>
        <taxon>Metazoa</taxon>
        <taxon>Cnidaria</taxon>
        <taxon>Anthozoa</taxon>
        <taxon>Octocorallia</taxon>
        <taxon>Malacalcyonacea</taxon>
        <taxon>Plexauridae</taxon>
        <taxon>Paramuricea</taxon>
    </lineage>
</organism>
<keyword evidence="2" id="KW-0808">Transferase</keyword>
<feature type="domain" description="Protein kinase" evidence="1">
    <location>
        <begin position="188"/>
        <end position="400"/>
    </location>
</feature>
<dbReference type="InterPro" id="IPR020635">
    <property type="entry name" value="Tyr_kinase_cat_dom"/>
</dbReference>
<dbReference type="Proteomes" id="UP001152795">
    <property type="component" value="Unassembled WGS sequence"/>
</dbReference>
<keyword evidence="3" id="KW-1185">Reference proteome</keyword>
<dbReference type="GO" id="GO:0043235">
    <property type="term" value="C:receptor complex"/>
    <property type="evidence" value="ECO:0007669"/>
    <property type="project" value="TreeGrafter"/>
</dbReference>
<comment type="caution">
    <text evidence="2">The sequence shown here is derived from an EMBL/GenBank/DDBJ whole genome shotgun (WGS) entry which is preliminary data.</text>
</comment>
<evidence type="ECO:0000313" key="3">
    <source>
        <dbReference type="Proteomes" id="UP001152795"/>
    </source>
</evidence>
<dbReference type="PROSITE" id="PS00109">
    <property type="entry name" value="PROTEIN_KINASE_TYR"/>
    <property type="match status" value="1"/>
</dbReference>
<dbReference type="InterPro" id="IPR011009">
    <property type="entry name" value="Kinase-like_dom_sf"/>
</dbReference>
<evidence type="ECO:0000259" key="1">
    <source>
        <dbReference type="PROSITE" id="PS50011"/>
    </source>
</evidence>
<dbReference type="AlphaFoldDB" id="A0A7D9L295"/>
<dbReference type="GO" id="GO:0005886">
    <property type="term" value="C:plasma membrane"/>
    <property type="evidence" value="ECO:0007669"/>
    <property type="project" value="TreeGrafter"/>
</dbReference>
<gene>
    <name evidence="2" type="ORF">PACLA_8A004658</name>
</gene>
<dbReference type="SMART" id="SM00219">
    <property type="entry name" value="TyrKc"/>
    <property type="match status" value="1"/>
</dbReference>
<accession>A0A7D9L295</accession>
<sequence length="400" mass="46332">QNNHHFDHSNNSNPLLKTLLRTQQCLAKPELSLFSTKLTCKSLSCFILLDSISKLNKDFPSVSQFRRYKSIVIKEDIVISDDDDEPVCFGLEERFGMVHSNCYFYRAVGYVSLQSILFFFISITSFLFLVLLIVSYYHKTFCIFKLMFEPKNCFDPFFKLRKKLPPLAKIFWKNMAPGPRNSLIGPGYYVFKDMNFENKSTRFRVSSTTRSIRVDLESPDYKESRYILKILYRVSQKKRKLLKSLIVKFECPTKQLDFKYNRSSKIKLFSAEKLHVVIEFCPGGNLRNFLLNSRVYPSTENSSNYINMTSTLNHRQLLKIAVDISNGMAHISSQKFVHRDLAARNILIGEGNMAKVSDFGLARDISAAEEYIRNNQNLLPVKWMALENLLHGRFTTASDV</sequence>
<name>A0A7D9L295_PARCT</name>
<dbReference type="PANTHER" id="PTHR24416">
    <property type="entry name" value="TYROSINE-PROTEIN KINASE RECEPTOR"/>
    <property type="match status" value="1"/>
</dbReference>
<dbReference type="InterPro" id="IPR001245">
    <property type="entry name" value="Ser-Thr/Tyr_kinase_cat_dom"/>
</dbReference>
<evidence type="ECO:0000313" key="2">
    <source>
        <dbReference type="EMBL" id="CAB4024252.1"/>
    </source>
</evidence>
<dbReference type="InterPro" id="IPR008266">
    <property type="entry name" value="Tyr_kinase_AS"/>
</dbReference>
<dbReference type="PROSITE" id="PS50011">
    <property type="entry name" value="PROTEIN_KINASE_DOM"/>
    <property type="match status" value="1"/>
</dbReference>
<feature type="non-terminal residue" evidence="2">
    <location>
        <position position="400"/>
    </location>
</feature>
<reference evidence="2" key="1">
    <citation type="submission" date="2020-04" db="EMBL/GenBank/DDBJ databases">
        <authorList>
            <person name="Alioto T."/>
            <person name="Alioto T."/>
            <person name="Gomez Garrido J."/>
        </authorList>
    </citation>
    <scope>NUCLEOTIDE SEQUENCE</scope>
    <source>
        <strain evidence="2">A484AB</strain>
    </source>
</reference>
<keyword evidence="2" id="KW-0418">Kinase</keyword>